<dbReference type="Pfam" id="PF07690">
    <property type="entry name" value="MFS_1"/>
    <property type="match status" value="1"/>
</dbReference>
<feature type="transmembrane region" description="Helical" evidence="5">
    <location>
        <begin position="256"/>
        <end position="274"/>
    </location>
</feature>
<dbReference type="PANTHER" id="PTHR11360">
    <property type="entry name" value="MONOCARBOXYLATE TRANSPORTER"/>
    <property type="match status" value="1"/>
</dbReference>
<evidence type="ECO:0000256" key="3">
    <source>
        <dbReference type="ARBA" id="ARBA00023136"/>
    </source>
</evidence>
<evidence type="ECO:0000256" key="5">
    <source>
        <dbReference type="SAM" id="Phobius"/>
    </source>
</evidence>
<dbReference type="PANTHER" id="PTHR11360:SF290">
    <property type="entry name" value="MONOCARBOXYLATE MFS PERMEASE"/>
    <property type="match status" value="1"/>
</dbReference>
<feature type="transmembrane region" description="Helical" evidence="5">
    <location>
        <begin position="312"/>
        <end position="337"/>
    </location>
</feature>
<proteinExistence type="predicted"/>
<evidence type="ECO:0000313" key="7">
    <source>
        <dbReference type="EMBL" id="MEJ8859934.1"/>
    </source>
</evidence>
<feature type="transmembrane region" description="Helical" evidence="5">
    <location>
        <begin position="12"/>
        <end position="33"/>
    </location>
</feature>
<dbReference type="InterPro" id="IPR036259">
    <property type="entry name" value="MFS_trans_sf"/>
</dbReference>
<organism evidence="7 8">
    <name type="scientific">Variovorax robiniae</name>
    <dbReference type="NCBI Taxonomy" id="1836199"/>
    <lineage>
        <taxon>Bacteria</taxon>
        <taxon>Pseudomonadati</taxon>
        <taxon>Pseudomonadota</taxon>
        <taxon>Betaproteobacteria</taxon>
        <taxon>Burkholderiales</taxon>
        <taxon>Comamonadaceae</taxon>
        <taxon>Variovorax</taxon>
    </lineage>
</organism>
<feature type="domain" description="Major facilitator superfamily (MFS) profile" evidence="6">
    <location>
        <begin position="17"/>
        <end position="404"/>
    </location>
</feature>
<dbReference type="RefSeq" id="WP_340339967.1">
    <property type="nucleotide sequence ID" value="NZ_JBBKZS010000044.1"/>
</dbReference>
<feature type="region of interest" description="Disordered" evidence="4">
    <location>
        <begin position="408"/>
        <end position="435"/>
    </location>
</feature>
<feature type="transmembrane region" description="Helical" evidence="5">
    <location>
        <begin position="109"/>
        <end position="132"/>
    </location>
</feature>
<feature type="transmembrane region" description="Helical" evidence="5">
    <location>
        <begin position="384"/>
        <end position="402"/>
    </location>
</feature>
<dbReference type="SUPFAM" id="SSF103473">
    <property type="entry name" value="MFS general substrate transporter"/>
    <property type="match status" value="1"/>
</dbReference>
<keyword evidence="2 5" id="KW-1133">Transmembrane helix</keyword>
<accession>A0ABU8XJQ7</accession>
<dbReference type="EMBL" id="JBBKZS010000044">
    <property type="protein sequence ID" value="MEJ8859934.1"/>
    <property type="molecule type" value="Genomic_DNA"/>
</dbReference>
<evidence type="ECO:0000256" key="4">
    <source>
        <dbReference type="SAM" id="MobiDB-lite"/>
    </source>
</evidence>
<keyword evidence="3 5" id="KW-0472">Membrane</keyword>
<evidence type="ECO:0000313" key="8">
    <source>
        <dbReference type="Proteomes" id="UP001367030"/>
    </source>
</evidence>
<dbReference type="PROSITE" id="PS50850">
    <property type="entry name" value="MFS"/>
    <property type="match status" value="1"/>
</dbReference>
<evidence type="ECO:0000259" key="6">
    <source>
        <dbReference type="PROSITE" id="PS50850"/>
    </source>
</evidence>
<feature type="transmembrane region" description="Helical" evidence="5">
    <location>
        <begin position="141"/>
        <end position="162"/>
    </location>
</feature>
<feature type="transmembrane region" description="Helical" evidence="5">
    <location>
        <begin position="226"/>
        <end position="244"/>
    </location>
</feature>
<sequence>MQDNRGATTPRWTYFAVVFAAALGMFAGFAPIFNSTAGIFFGPLTREFGWGRGDASLSYAASMLGLALVSPLVGRLMDRFSVKRVIGVSILLFSISVACMSFQNGGRLLWVGLSLVVGVTGAATSVLGYLAILPQWFDRRLGLAVGIAMCGLGAGAIVMPSLSQALVSAWGWRAAYVALGCGSLILSIPAWLLLKERQPTSGGSVQSLPSGAPNEALAQAVRSYRLWAIFSMFVLASAATLSFGPHLPSMLVGKGFSASSAALSASMVGAGLLVGRILTGILIDRIHAPLVACGFFLAGAVGSYLLRASDAYPVLLGSCFLIGLTIGAEGDMIAYLIRAYFGRRSFGSLFGIAFAGYGLGAVLGPVVVGAYFDRAGSYAAPLQVMPWLLALAGGMALSLGRYQSLGDTEEGRSTKGHHVHASTSRQAFEPQTVVK</sequence>
<dbReference type="Gene3D" id="1.20.1250.20">
    <property type="entry name" value="MFS general substrate transporter like domains"/>
    <property type="match status" value="2"/>
</dbReference>
<keyword evidence="1 5" id="KW-0812">Transmembrane</keyword>
<gene>
    <name evidence="7" type="ORF">WKW79_35670</name>
</gene>
<feature type="transmembrane region" description="Helical" evidence="5">
    <location>
        <begin position="53"/>
        <end position="73"/>
    </location>
</feature>
<feature type="transmembrane region" description="Helical" evidence="5">
    <location>
        <begin position="85"/>
        <end position="103"/>
    </location>
</feature>
<dbReference type="CDD" id="cd17355">
    <property type="entry name" value="MFS_YcxA_like"/>
    <property type="match status" value="1"/>
</dbReference>
<dbReference type="InterPro" id="IPR011701">
    <property type="entry name" value="MFS"/>
</dbReference>
<dbReference type="InterPro" id="IPR020846">
    <property type="entry name" value="MFS_dom"/>
</dbReference>
<evidence type="ECO:0000256" key="2">
    <source>
        <dbReference type="ARBA" id="ARBA00022989"/>
    </source>
</evidence>
<comment type="caution">
    <text evidence="7">The sequence shown here is derived from an EMBL/GenBank/DDBJ whole genome shotgun (WGS) entry which is preliminary data.</text>
</comment>
<feature type="transmembrane region" description="Helical" evidence="5">
    <location>
        <begin position="174"/>
        <end position="194"/>
    </location>
</feature>
<name>A0ABU8XJQ7_9BURK</name>
<reference evidence="7 8" key="1">
    <citation type="submission" date="2024-03" db="EMBL/GenBank/DDBJ databases">
        <title>Novel species of the genus Variovorax.</title>
        <authorList>
            <person name="Liu Q."/>
            <person name="Xin Y.-H."/>
        </authorList>
    </citation>
    <scope>NUCLEOTIDE SEQUENCE [LARGE SCALE GENOMIC DNA]</scope>
    <source>
        <strain evidence="7 8">KACC 18901</strain>
    </source>
</reference>
<dbReference type="Proteomes" id="UP001367030">
    <property type="component" value="Unassembled WGS sequence"/>
</dbReference>
<dbReference type="InterPro" id="IPR050327">
    <property type="entry name" value="Proton-linked_MCT"/>
</dbReference>
<feature type="transmembrane region" description="Helical" evidence="5">
    <location>
        <begin position="349"/>
        <end position="372"/>
    </location>
</feature>
<feature type="transmembrane region" description="Helical" evidence="5">
    <location>
        <begin position="286"/>
        <end position="306"/>
    </location>
</feature>
<keyword evidence="8" id="KW-1185">Reference proteome</keyword>
<evidence type="ECO:0000256" key="1">
    <source>
        <dbReference type="ARBA" id="ARBA00022692"/>
    </source>
</evidence>
<protein>
    <submittedName>
        <fullName evidence="7">MFS transporter</fullName>
    </submittedName>
</protein>